<evidence type="ECO:0000256" key="7">
    <source>
        <dbReference type="ARBA" id="ARBA00022723"/>
    </source>
</evidence>
<evidence type="ECO:0000313" key="16">
    <source>
        <dbReference type="EMBL" id="QDH79581.1"/>
    </source>
</evidence>
<feature type="binding site" evidence="14">
    <location>
        <position position="168"/>
    </location>
    <ligand>
        <name>substrate</name>
        <note>ligand shared between dimeric partners</note>
    </ligand>
</feature>
<evidence type="ECO:0000256" key="11">
    <source>
        <dbReference type="ARBA" id="ARBA00022842"/>
    </source>
</evidence>
<comment type="subunit">
    <text evidence="14">Homotetramer.</text>
</comment>
<dbReference type="NCBIfam" id="NF002872">
    <property type="entry name" value="PRK03202.1"/>
    <property type="match status" value="1"/>
</dbReference>
<dbReference type="GO" id="GO:0046872">
    <property type="term" value="F:metal ion binding"/>
    <property type="evidence" value="ECO:0007669"/>
    <property type="project" value="UniProtKB-KW"/>
</dbReference>
<keyword evidence="9 14" id="KW-0418">Kinase</keyword>
<keyword evidence="17" id="KW-1185">Reference proteome</keyword>
<dbReference type="InterPro" id="IPR022953">
    <property type="entry name" value="ATP_PFK"/>
</dbReference>
<feature type="binding site" evidence="14">
    <location>
        <begin position="77"/>
        <end position="78"/>
    </location>
    <ligand>
        <name>ATP</name>
        <dbReference type="ChEBI" id="CHEBI:30616"/>
    </ligand>
</feature>
<evidence type="ECO:0000256" key="1">
    <source>
        <dbReference type="ARBA" id="ARBA00001946"/>
    </source>
</evidence>
<feature type="binding site" evidence="14">
    <location>
        <position position="108"/>
    </location>
    <ligand>
        <name>Mg(2+)</name>
        <dbReference type="ChEBI" id="CHEBI:18420"/>
        <note>catalytic</note>
    </ligand>
</feature>
<dbReference type="PANTHER" id="PTHR13697:SF4">
    <property type="entry name" value="ATP-DEPENDENT 6-PHOSPHOFRUCTOKINASE"/>
    <property type="match status" value="1"/>
</dbReference>
<dbReference type="GO" id="GO:0048029">
    <property type="term" value="F:monosaccharide binding"/>
    <property type="evidence" value="ECO:0007669"/>
    <property type="project" value="TreeGrafter"/>
</dbReference>
<dbReference type="OrthoDB" id="9802503at2"/>
<keyword evidence="11 14" id="KW-0460">Magnesium</keyword>
<dbReference type="FunFam" id="3.40.50.450:FF:000001">
    <property type="entry name" value="ATP-dependent 6-phosphofructokinase"/>
    <property type="match status" value="1"/>
</dbReference>
<dbReference type="EC" id="2.7.1.11" evidence="14"/>
<evidence type="ECO:0000256" key="9">
    <source>
        <dbReference type="ARBA" id="ARBA00022777"/>
    </source>
</evidence>
<comment type="activity regulation">
    <text evidence="14">Allosterically activated by ADP and other diphosphonucleosides, and allosterically inhibited by phosphoenolpyruvate.</text>
</comment>
<dbReference type="Gene3D" id="3.40.50.450">
    <property type="match status" value="1"/>
</dbReference>
<dbReference type="GO" id="GO:0003872">
    <property type="term" value="F:6-phosphofructokinase activity"/>
    <property type="evidence" value="ECO:0007669"/>
    <property type="project" value="UniProtKB-UniRule"/>
</dbReference>
<dbReference type="PRINTS" id="PR00476">
    <property type="entry name" value="PHFRCTKINASE"/>
</dbReference>
<reference evidence="16 17" key="1">
    <citation type="submission" date="2019-06" db="EMBL/GenBank/DDBJ databases">
        <title>Echinicola alkalisoli sp. nov. isolated from saline soil.</title>
        <authorList>
            <person name="Sun J.-Q."/>
            <person name="Xu L."/>
        </authorList>
    </citation>
    <scope>NUCLEOTIDE SEQUENCE [LARGE SCALE GENOMIC DNA]</scope>
    <source>
        <strain evidence="16 17">LN3S3</strain>
    </source>
</reference>
<dbReference type="Gene3D" id="3.40.50.460">
    <property type="entry name" value="Phosphofructokinase domain"/>
    <property type="match status" value="1"/>
</dbReference>
<comment type="cofactor">
    <cofactor evidence="1 14">
        <name>Mg(2+)</name>
        <dbReference type="ChEBI" id="CHEBI:18420"/>
    </cofactor>
</comment>
<comment type="similarity">
    <text evidence="14">Belongs to the phosphofructokinase type A (PFKA) family. ATP-dependent PFK group I subfamily. Prokaryotic clade 'B1' sub-subfamily.</text>
</comment>
<evidence type="ECO:0000256" key="14">
    <source>
        <dbReference type="HAMAP-Rule" id="MF_00339"/>
    </source>
</evidence>
<dbReference type="GO" id="GO:0030388">
    <property type="term" value="P:fructose 1,6-bisphosphate metabolic process"/>
    <property type="evidence" value="ECO:0007669"/>
    <property type="project" value="TreeGrafter"/>
</dbReference>
<dbReference type="GO" id="GO:0061621">
    <property type="term" value="P:canonical glycolysis"/>
    <property type="evidence" value="ECO:0007669"/>
    <property type="project" value="TreeGrafter"/>
</dbReference>
<dbReference type="GO" id="GO:0005945">
    <property type="term" value="C:6-phosphofructokinase complex"/>
    <property type="evidence" value="ECO:0007669"/>
    <property type="project" value="TreeGrafter"/>
</dbReference>
<comment type="catalytic activity">
    <reaction evidence="13 14">
        <text>beta-D-fructose 6-phosphate + ATP = beta-D-fructose 1,6-bisphosphate + ADP + H(+)</text>
        <dbReference type="Rhea" id="RHEA:16109"/>
        <dbReference type="ChEBI" id="CHEBI:15378"/>
        <dbReference type="ChEBI" id="CHEBI:30616"/>
        <dbReference type="ChEBI" id="CHEBI:32966"/>
        <dbReference type="ChEBI" id="CHEBI:57634"/>
        <dbReference type="ChEBI" id="CHEBI:456216"/>
        <dbReference type="EC" id="2.7.1.11"/>
    </reaction>
</comment>
<keyword evidence="4 14" id="KW-0963">Cytoplasm</keyword>
<dbReference type="InterPro" id="IPR000023">
    <property type="entry name" value="Phosphofructokinase_dom"/>
</dbReference>
<dbReference type="GO" id="GO:0005524">
    <property type="term" value="F:ATP binding"/>
    <property type="evidence" value="ECO:0007669"/>
    <property type="project" value="UniProtKB-UniRule"/>
</dbReference>
<feature type="binding site" description="in other chain" evidence="14">
    <location>
        <begin position="175"/>
        <end position="177"/>
    </location>
    <ligand>
        <name>substrate</name>
        <note>ligand shared between dimeric partners</note>
    </ligand>
</feature>
<gene>
    <name evidence="14 16" type="primary">pfkA</name>
    <name evidence="16" type="ORF">FKX85_11245</name>
</gene>
<dbReference type="GO" id="GO:0016208">
    <property type="term" value="F:AMP binding"/>
    <property type="evidence" value="ECO:0007669"/>
    <property type="project" value="TreeGrafter"/>
</dbReference>
<evidence type="ECO:0000256" key="13">
    <source>
        <dbReference type="ARBA" id="ARBA00048070"/>
    </source>
</evidence>
<dbReference type="FunFam" id="3.40.50.460:FF:000002">
    <property type="entry name" value="ATP-dependent 6-phosphofructokinase"/>
    <property type="match status" value="1"/>
</dbReference>
<feature type="binding site" description="in other chain" evidence="14">
    <location>
        <begin position="219"/>
        <end position="221"/>
    </location>
    <ligand>
        <name>ADP</name>
        <dbReference type="ChEBI" id="CHEBI:456216"/>
        <note>allosteric activator; ligand shared between dimeric partners</note>
    </ligand>
</feature>
<evidence type="ECO:0000256" key="10">
    <source>
        <dbReference type="ARBA" id="ARBA00022840"/>
    </source>
</evidence>
<feature type="domain" description="Phosphofructokinase" evidence="15">
    <location>
        <begin position="8"/>
        <end position="283"/>
    </location>
</feature>
<evidence type="ECO:0000256" key="8">
    <source>
        <dbReference type="ARBA" id="ARBA00022741"/>
    </source>
</evidence>
<comment type="pathway">
    <text evidence="3 14">Carbohydrate degradation; glycolysis; D-glyceraldehyde 3-phosphate and glycerone phosphate from D-glucose: step 3/4.</text>
</comment>
<dbReference type="AlphaFoldDB" id="A0A514CIC6"/>
<comment type="subcellular location">
    <subcellularLocation>
        <location evidence="2 14">Cytoplasm</location>
    </subcellularLocation>
</comment>
<dbReference type="GO" id="GO:0042802">
    <property type="term" value="F:identical protein binding"/>
    <property type="evidence" value="ECO:0007669"/>
    <property type="project" value="TreeGrafter"/>
</dbReference>
<organism evidence="16 17">
    <name type="scientific">Echinicola soli</name>
    <dbReference type="NCBI Taxonomy" id="2591634"/>
    <lineage>
        <taxon>Bacteria</taxon>
        <taxon>Pseudomonadati</taxon>
        <taxon>Bacteroidota</taxon>
        <taxon>Cytophagia</taxon>
        <taxon>Cytophagales</taxon>
        <taxon>Cyclobacteriaceae</taxon>
        <taxon>Echinicola</taxon>
    </lineage>
</organism>
<accession>A0A514CIC6</accession>
<dbReference type="InterPro" id="IPR015912">
    <property type="entry name" value="Phosphofructokinase_CS"/>
</dbReference>
<dbReference type="InterPro" id="IPR035966">
    <property type="entry name" value="PKF_sf"/>
</dbReference>
<keyword evidence="5 14" id="KW-0021">Allosteric enzyme</keyword>
<feature type="binding site" evidence="14">
    <location>
        <position position="252"/>
    </location>
    <ligand>
        <name>substrate</name>
        <note>ligand shared between dimeric partners</note>
    </ligand>
</feature>
<evidence type="ECO:0000313" key="17">
    <source>
        <dbReference type="Proteomes" id="UP000316614"/>
    </source>
</evidence>
<evidence type="ECO:0000256" key="4">
    <source>
        <dbReference type="ARBA" id="ARBA00022490"/>
    </source>
</evidence>
<proteinExistence type="inferred from homology"/>
<sequence length="328" mass="35250">MESKAITKIGVLTSGGDAPGMNAAIRAVVRCAFYYNIEVYGIYRGYEGMIQNDIRQLDSSDIAYVLERGGTFLKSARCAEFRTPEGRKKAYDNLQKHGINGLVVIGGDGSLTGAHLFYKEFGIPAIGLPGTIDNDLSGTDNTIGFDTACNTAIESIDKIRDTATSHDRLFFVEVMGRDSGFIAINAGIGSAAAATLIPEKKMPVEALIDRLNTRAKAKKQANVVIVAEGGKSGGAMEISKKVKKYLPNYDIKVTILGHLQRGGSPTSYDRVLASKLGVSAVEGLMQGKCDVMAGVINNKVVYTPIKRAIVDDKEVDEEDFRVAKILST</sequence>
<feature type="binding site" description="in other chain" evidence="14">
    <location>
        <position position="228"/>
    </location>
    <ligand>
        <name>substrate</name>
        <note>ligand shared between dimeric partners</note>
    </ligand>
</feature>
<keyword evidence="12 14" id="KW-0324">Glycolysis</keyword>
<dbReference type="KEGG" id="echi:FKX85_11245"/>
<feature type="binding site" evidence="14">
    <location>
        <begin position="107"/>
        <end position="110"/>
    </location>
    <ligand>
        <name>ATP</name>
        <dbReference type="ChEBI" id="CHEBI:30616"/>
    </ligand>
</feature>
<comment type="function">
    <text evidence="14">Catalyzes the phosphorylation of D-fructose 6-phosphate to fructose 1,6-bisphosphate by ATP, the first committing step of glycolysis.</text>
</comment>
<dbReference type="EMBL" id="CP041253">
    <property type="protein sequence ID" value="QDH79581.1"/>
    <property type="molecule type" value="Genomic_DNA"/>
</dbReference>
<dbReference type="InterPro" id="IPR012003">
    <property type="entry name" value="ATP_PFK_prok-type"/>
</dbReference>
<protein>
    <recommendedName>
        <fullName evidence="14">ATP-dependent 6-phosphofructokinase</fullName>
        <shortName evidence="14">ATP-PFK</shortName>
        <shortName evidence="14">Phosphofructokinase</shortName>
        <ecNumber evidence="14">2.7.1.11</ecNumber>
    </recommendedName>
    <alternativeName>
        <fullName evidence="14">Phosphohexokinase</fullName>
    </alternativeName>
</protein>
<keyword evidence="6 14" id="KW-0808">Transferase</keyword>
<evidence type="ECO:0000256" key="3">
    <source>
        <dbReference type="ARBA" id="ARBA00004679"/>
    </source>
</evidence>
<feature type="binding site" description="in other chain" evidence="14">
    <location>
        <begin position="131"/>
        <end position="133"/>
    </location>
    <ligand>
        <name>substrate</name>
        <note>ligand shared between dimeric partners</note>
    </ligand>
</feature>
<evidence type="ECO:0000256" key="6">
    <source>
        <dbReference type="ARBA" id="ARBA00022679"/>
    </source>
</evidence>
<dbReference type="PIRSF" id="PIRSF000532">
    <property type="entry name" value="ATP_PFK_prok"/>
    <property type="match status" value="1"/>
</dbReference>
<evidence type="ECO:0000259" key="15">
    <source>
        <dbReference type="Pfam" id="PF00365"/>
    </source>
</evidence>
<evidence type="ECO:0000256" key="2">
    <source>
        <dbReference type="ARBA" id="ARBA00004496"/>
    </source>
</evidence>
<dbReference type="UniPathway" id="UPA00109">
    <property type="reaction ID" value="UER00182"/>
</dbReference>
<feature type="binding site" description="in other chain" evidence="14">
    <location>
        <begin position="258"/>
        <end position="261"/>
    </location>
    <ligand>
        <name>substrate</name>
        <note>ligand shared between dimeric partners</note>
    </ligand>
</feature>
<name>A0A514CIC6_9BACT</name>
<dbReference type="HAMAP" id="MF_00339">
    <property type="entry name" value="Phosphofructokinase_I_B1"/>
    <property type="match status" value="1"/>
</dbReference>
<dbReference type="SUPFAM" id="SSF53784">
    <property type="entry name" value="Phosphofructokinase"/>
    <property type="match status" value="1"/>
</dbReference>
<evidence type="ECO:0000256" key="12">
    <source>
        <dbReference type="ARBA" id="ARBA00023152"/>
    </source>
</evidence>
<dbReference type="GO" id="GO:0006002">
    <property type="term" value="P:fructose 6-phosphate metabolic process"/>
    <property type="evidence" value="ECO:0007669"/>
    <property type="project" value="UniProtKB-UniRule"/>
</dbReference>
<dbReference type="InterPro" id="IPR012828">
    <property type="entry name" value="PFKA_ATP_prok"/>
</dbReference>
<dbReference type="PANTHER" id="PTHR13697">
    <property type="entry name" value="PHOSPHOFRUCTOKINASE"/>
    <property type="match status" value="1"/>
</dbReference>
<feature type="binding site" evidence="14">
    <location>
        <begin position="26"/>
        <end position="30"/>
    </location>
    <ligand>
        <name>ADP</name>
        <dbReference type="ChEBI" id="CHEBI:456216"/>
        <note>allosteric activator; ligand shared between dimeric partners</note>
    </ligand>
</feature>
<dbReference type="NCBIfam" id="TIGR02482">
    <property type="entry name" value="PFKA_ATP"/>
    <property type="match status" value="1"/>
</dbReference>
<feature type="binding site" evidence="14">
    <location>
        <position position="16"/>
    </location>
    <ligand>
        <name>ATP</name>
        <dbReference type="ChEBI" id="CHEBI:30616"/>
    </ligand>
</feature>
<dbReference type="Proteomes" id="UP000316614">
    <property type="component" value="Chromosome"/>
</dbReference>
<comment type="caution">
    <text evidence="14">Lacks conserved residue(s) required for the propagation of feature annotation.</text>
</comment>
<feature type="active site" description="Proton acceptor" evidence="14">
    <location>
        <position position="133"/>
    </location>
</feature>
<feature type="binding site" description="in other chain" evidence="14">
    <location>
        <position position="160"/>
    </location>
    <ligand>
        <name>ADP</name>
        <dbReference type="ChEBI" id="CHEBI:456216"/>
        <note>allosteric activator; ligand shared between dimeric partners</note>
    </ligand>
</feature>
<keyword evidence="7 14" id="KW-0479">Metal-binding</keyword>
<dbReference type="RefSeq" id="WP_141614824.1">
    <property type="nucleotide sequence ID" value="NZ_CP041253.1"/>
</dbReference>
<keyword evidence="10 14" id="KW-0067">ATP-binding</keyword>
<keyword evidence="8 14" id="KW-0547">Nucleotide-binding</keyword>
<dbReference type="Pfam" id="PF00365">
    <property type="entry name" value="PFK"/>
    <property type="match status" value="1"/>
</dbReference>
<evidence type="ECO:0000256" key="5">
    <source>
        <dbReference type="ARBA" id="ARBA00022533"/>
    </source>
</evidence>
<dbReference type="PROSITE" id="PS00433">
    <property type="entry name" value="PHOSPHOFRUCTOKINASE"/>
    <property type="match status" value="1"/>
</dbReference>
<dbReference type="GO" id="GO:0070095">
    <property type="term" value="F:fructose-6-phosphate binding"/>
    <property type="evidence" value="ECO:0007669"/>
    <property type="project" value="TreeGrafter"/>
</dbReference>